<dbReference type="InterPro" id="IPR005467">
    <property type="entry name" value="His_kinase_dom"/>
</dbReference>
<protein>
    <recommendedName>
        <fullName evidence="2">histidine kinase</fullName>
        <ecNumber evidence="2">2.7.13.3</ecNumber>
    </recommendedName>
</protein>
<dbReference type="EC" id="2.7.13.3" evidence="2"/>
<dbReference type="PANTHER" id="PTHR43065">
    <property type="entry name" value="SENSOR HISTIDINE KINASE"/>
    <property type="match status" value="1"/>
</dbReference>
<evidence type="ECO:0000256" key="2">
    <source>
        <dbReference type="ARBA" id="ARBA00012438"/>
    </source>
</evidence>
<dbReference type="Pfam" id="PF02518">
    <property type="entry name" value="HATPase_c"/>
    <property type="match status" value="1"/>
</dbReference>
<sequence>MQNPLSFKVSSALKNIIGSDLINDDFIAVFELVKNAYDAHATKVEIIFENIYSSRAKIIIKDNGKGMNYDDLINKWLFVAYSAKIEGTEEDNYDYRDKIKVKRAYAGAKGIGRFSCDRLGSNLYLETIKEELNPKVEVLITDWNKFEGDIKDEFVNITVLQETIEESHYDIEHGTVLEITNLKSKWNRDKFLQLKDALSRLINPNTINENDSFNIVLKVKEELENDKEQILKNKKQVNHPKSPIDPNLVKYIKVVNGEIQNLIFDALGIKTTYIESKVSDSEIITTLFEAGKMVYSVTEENPFENFTDLNFSIYYLNVSAKSTFSRRMGLQPVEYGHIFVYKNGLRIFPYGERAKDPLKMDNRKAQGHSRYLGTREVIGYISIEGKNNNLRETSSRGDGLIKTETYFDLENWFYETLKKLEKYIIDVTDWGNSLSPEEFINFDNIFVKNKGQENEKIYDINDNLRKLLNGLTNSKNVIRFEVSDEILSILNKKSENSINTVLSNLTEQIKTDSFNKDDVISTIKKAEKKIEDLRKVKDEAEAEAFEKLIENEKLSKELNEEISKKLFDNSINHRDKKDLLTLQHQIVHTAGNITFSLDELVKSINSNLSKDKLIEEVLNINLEVKKILSASRFVTNAGFSMESERITEDIVQFSYDYVVNNYIPINSFIHQKRPIKIVFEPLENIGYKIKFRPLEITVLFDNLFSNSKKANSKNIFIKWVKTKSDIVLYFKDDGDGIPEEIKDKIFDFGYTKTNGSGIGLYQTKETLKKLGASIRINNDFEKGVEFIITFPL</sequence>
<evidence type="ECO:0000256" key="1">
    <source>
        <dbReference type="ARBA" id="ARBA00000085"/>
    </source>
</evidence>
<keyword evidence="8" id="KW-0175">Coiled coil</keyword>
<dbReference type="Proteomes" id="UP000280091">
    <property type="component" value="Unassembled WGS sequence"/>
</dbReference>
<dbReference type="Gene3D" id="3.30.565.10">
    <property type="entry name" value="Histidine kinase-like ATPase, C-terminal domain"/>
    <property type="match status" value="2"/>
</dbReference>
<dbReference type="EMBL" id="RBXA01000001">
    <property type="protein sequence ID" value="RKS94611.1"/>
    <property type="molecule type" value="Genomic_DNA"/>
</dbReference>
<keyword evidence="7" id="KW-0902">Two-component regulatory system</keyword>
<dbReference type="SMART" id="SM00387">
    <property type="entry name" value="HATPase_c"/>
    <property type="match status" value="1"/>
</dbReference>
<dbReference type="AlphaFoldDB" id="A0A495S4T7"/>
<dbReference type="InterPro" id="IPR003594">
    <property type="entry name" value="HATPase_dom"/>
</dbReference>
<dbReference type="GO" id="GO:0005524">
    <property type="term" value="F:ATP binding"/>
    <property type="evidence" value="ECO:0007669"/>
    <property type="project" value="UniProtKB-KW"/>
</dbReference>
<keyword evidence="11" id="KW-1185">Reference proteome</keyword>
<evidence type="ECO:0000256" key="6">
    <source>
        <dbReference type="ARBA" id="ARBA00022840"/>
    </source>
</evidence>
<evidence type="ECO:0000259" key="9">
    <source>
        <dbReference type="PROSITE" id="PS50109"/>
    </source>
</evidence>
<dbReference type="Pfam" id="PF13589">
    <property type="entry name" value="HATPase_c_3"/>
    <property type="match status" value="1"/>
</dbReference>
<name>A0A495S4T7_9FLAO</name>
<organism evidence="10 11">
    <name type="scientific">Flavobacterium limicola</name>
    <dbReference type="NCBI Taxonomy" id="180441"/>
    <lineage>
        <taxon>Bacteria</taxon>
        <taxon>Pseudomonadati</taxon>
        <taxon>Bacteroidota</taxon>
        <taxon>Flavobacteriia</taxon>
        <taxon>Flavobacteriales</taxon>
        <taxon>Flavobacteriaceae</taxon>
        <taxon>Flavobacterium</taxon>
    </lineage>
</organism>
<dbReference type="OrthoDB" id="9816482at2"/>
<reference evidence="10 11" key="1">
    <citation type="submission" date="2018-10" db="EMBL/GenBank/DDBJ databases">
        <title>Genomic Encyclopedia of Archaeal and Bacterial Type Strains, Phase II (KMG-II): from individual species to whole genera.</title>
        <authorList>
            <person name="Goeker M."/>
        </authorList>
    </citation>
    <scope>NUCLEOTIDE SEQUENCE [LARGE SCALE GENOMIC DNA]</scope>
    <source>
        <strain evidence="10 11">DSM 15094</strain>
    </source>
</reference>
<evidence type="ECO:0000256" key="8">
    <source>
        <dbReference type="SAM" id="Coils"/>
    </source>
</evidence>
<dbReference type="PROSITE" id="PS50109">
    <property type="entry name" value="HIS_KIN"/>
    <property type="match status" value="1"/>
</dbReference>
<keyword evidence="6" id="KW-0067">ATP-binding</keyword>
<keyword evidence="4" id="KW-0547">Nucleotide-binding</keyword>
<evidence type="ECO:0000256" key="3">
    <source>
        <dbReference type="ARBA" id="ARBA00022679"/>
    </source>
</evidence>
<dbReference type="CDD" id="cd00075">
    <property type="entry name" value="HATPase"/>
    <property type="match status" value="1"/>
</dbReference>
<dbReference type="InterPro" id="IPR036890">
    <property type="entry name" value="HATPase_C_sf"/>
</dbReference>
<evidence type="ECO:0000256" key="4">
    <source>
        <dbReference type="ARBA" id="ARBA00022741"/>
    </source>
</evidence>
<dbReference type="GO" id="GO:0004673">
    <property type="term" value="F:protein histidine kinase activity"/>
    <property type="evidence" value="ECO:0007669"/>
    <property type="project" value="UniProtKB-EC"/>
</dbReference>
<feature type="coiled-coil region" evidence="8">
    <location>
        <begin position="516"/>
        <end position="557"/>
    </location>
</feature>
<evidence type="ECO:0000256" key="5">
    <source>
        <dbReference type="ARBA" id="ARBA00022777"/>
    </source>
</evidence>
<gene>
    <name evidence="10" type="ORF">BC952_0227</name>
</gene>
<dbReference type="RefSeq" id="WP_121363882.1">
    <property type="nucleotide sequence ID" value="NZ_RBXA01000001.1"/>
</dbReference>
<keyword evidence="3" id="KW-0808">Transferase</keyword>
<evidence type="ECO:0000313" key="10">
    <source>
        <dbReference type="EMBL" id="RKS94611.1"/>
    </source>
</evidence>
<keyword evidence="5 10" id="KW-0418">Kinase</keyword>
<comment type="caution">
    <text evidence="10">The sequence shown here is derived from an EMBL/GenBank/DDBJ whole genome shotgun (WGS) entry which is preliminary data.</text>
</comment>
<dbReference type="SUPFAM" id="SSF55874">
    <property type="entry name" value="ATPase domain of HSP90 chaperone/DNA topoisomerase II/histidine kinase"/>
    <property type="match status" value="2"/>
</dbReference>
<evidence type="ECO:0000256" key="7">
    <source>
        <dbReference type="ARBA" id="ARBA00023012"/>
    </source>
</evidence>
<accession>A0A495S4T7</accession>
<comment type="catalytic activity">
    <reaction evidence="1">
        <text>ATP + protein L-histidine = ADP + protein N-phospho-L-histidine.</text>
        <dbReference type="EC" id="2.7.13.3"/>
    </reaction>
</comment>
<dbReference type="PANTHER" id="PTHR43065:SF46">
    <property type="entry name" value="C4-DICARBOXYLATE TRANSPORT SENSOR PROTEIN DCTB"/>
    <property type="match status" value="1"/>
</dbReference>
<dbReference type="GO" id="GO:0000160">
    <property type="term" value="P:phosphorelay signal transduction system"/>
    <property type="evidence" value="ECO:0007669"/>
    <property type="project" value="UniProtKB-KW"/>
</dbReference>
<evidence type="ECO:0000313" key="11">
    <source>
        <dbReference type="Proteomes" id="UP000280091"/>
    </source>
</evidence>
<dbReference type="PRINTS" id="PR00344">
    <property type="entry name" value="BCTRLSENSOR"/>
</dbReference>
<dbReference type="InterPro" id="IPR004358">
    <property type="entry name" value="Sig_transdc_His_kin-like_C"/>
</dbReference>
<feature type="domain" description="Histidine kinase" evidence="9">
    <location>
        <begin position="581"/>
        <end position="792"/>
    </location>
</feature>
<proteinExistence type="predicted"/>